<protein>
    <submittedName>
        <fullName evidence="1">11565_t:CDS:1</fullName>
    </submittedName>
</protein>
<gene>
    <name evidence="1" type="ORF">AGERDE_LOCUS1055</name>
</gene>
<sequence>TKCRSNGNLRLLFKDQAQRIPPNAGPIPFTVPRTSRETVFEIYVSN</sequence>
<evidence type="ECO:0000313" key="2">
    <source>
        <dbReference type="Proteomes" id="UP000789831"/>
    </source>
</evidence>
<dbReference type="Proteomes" id="UP000789831">
    <property type="component" value="Unassembled WGS sequence"/>
</dbReference>
<feature type="non-terminal residue" evidence="1">
    <location>
        <position position="1"/>
    </location>
</feature>
<organism evidence="1 2">
    <name type="scientific">Ambispora gerdemannii</name>
    <dbReference type="NCBI Taxonomy" id="144530"/>
    <lineage>
        <taxon>Eukaryota</taxon>
        <taxon>Fungi</taxon>
        <taxon>Fungi incertae sedis</taxon>
        <taxon>Mucoromycota</taxon>
        <taxon>Glomeromycotina</taxon>
        <taxon>Glomeromycetes</taxon>
        <taxon>Archaeosporales</taxon>
        <taxon>Ambisporaceae</taxon>
        <taxon>Ambispora</taxon>
    </lineage>
</organism>
<dbReference type="AlphaFoldDB" id="A0A9N8V8S6"/>
<proteinExistence type="predicted"/>
<accession>A0A9N8V8S6</accession>
<comment type="caution">
    <text evidence="1">The sequence shown here is derived from an EMBL/GenBank/DDBJ whole genome shotgun (WGS) entry which is preliminary data.</text>
</comment>
<keyword evidence="2" id="KW-1185">Reference proteome</keyword>
<dbReference type="EMBL" id="CAJVPL010000066">
    <property type="protein sequence ID" value="CAG8440873.1"/>
    <property type="molecule type" value="Genomic_DNA"/>
</dbReference>
<evidence type="ECO:0000313" key="1">
    <source>
        <dbReference type="EMBL" id="CAG8440873.1"/>
    </source>
</evidence>
<name>A0A9N8V8S6_9GLOM</name>
<reference evidence="1" key="1">
    <citation type="submission" date="2021-06" db="EMBL/GenBank/DDBJ databases">
        <authorList>
            <person name="Kallberg Y."/>
            <person name="Tangrot J."/>
            <person name="Rosling A."/>
        </authorList>
    </citation>
    <scope>NUCLEOTIDE SEQUENCE</scope>
    <source>
        <strain evidence="1">MT106</strain>
    </source>
</reference>